<dbReference type="AlphaFoldDB" id="A0A179D3K8"/>
<dbReference type="Proteomes" id="UP000078390">
    <property type="component" value="Unassembled WGS sequence"/>
</dbReference>
<name>A0A179D3K8_9BACT</name>
<proteinExistence type="predicted"/>
<evidence type="ECO:0000313" key="1">
    <source>
        <dbReference type="EMBL" id="OAQ20299.1"/>
    </source>
</evidence>
<sequence>MKRMAGLFENTSESRLKILYKGREFSGDPQSLVAGYQEALVLTYSASIRKALEFFLNLGFEKLCFIVGSVHPTVEILE</sequence>
<dbReference type="STRING" id="999894.TDIS_1654"/>
<keyword evidence="2" id="KW-1185">Reference proteome</keyword>
<dbReference type="EMBL" id="LWLG01000013">
    <property type="protein sequence ID" value="OAQ20299.1"/>
    <property type="molecule type" value="Genomic_DNA"/>
</dbReference>
<accession>A0A179D3K8</accession>
<gene>
    <name evidence="1" type="ORF">TDIS_1654</name>
</gene>
<dbReference type="RefSeq" id="WP_068671195.1">
    <property type="nucleotide sequence ID" value="NZ_LWLG01000013.1"/>
</dbReference>
<organism evidence="1 2">
    <name type="scientific">Thermosulfurimonas dismutans</name>
    <dbReference type="NCBI Taxonomy" id="999894"/>
    <lineage>
        <taxon>Bacteria</taxon>
        <taxon>Pseudomonadati</taxon>
        <taxon>Thermodesulfobacteriota</taxon>
        <taxon>Thermodesulfobacteria</taxon>
        <taxon>Thermodesulfobacteriales</taxon>
        <taxon>Thermodesulfobacteriaceae</taxon>
        <taxon>Thermosulfurimonas</taxon>
    </lineage>
</organism>
<comment type="caution">
    <text evidence="1">The sequence shown here is derived from an EMBL/GenBank/DDBJ whole genome shotgun (WGS) entry which is preliminary data.</text>
</comment>
<protein>
    <submittedName>
        <fullName evidence="1">Uncharacterized protein</fullName>
    </submittedName>
</protein>
<reference evidence="1 2" key="1">
    <citation type="submission" date="2016-04" db="EMBL/GenBank/DDBJ databases">
        <title>Genome analysis of Thermosulfurimonas dismutans, the first thermophilic sulfur-disproportionating bacterium of the phylum Thermodesulfobacteria.</title>
        <authorList>
            <person name="Mardanov A.V."/>
            <person name="Beletsky A.V."/>
            <person name="Kadnikov V.V."/>
            <person name="Slobodkin A.I."/>
            <person name="Ravin N.V."/>
        </authorList>
    </citation>
    <scope>NUCLEOTIDE SEQUENCE [LARGE SCALE GENOMIC DNA]</scope>
    <source>
        <strain evidence="1 2">S95</strain>
    </source>
</reference>
<evidence type="ECO:0000313" key="2">
    <source>
        <dbReference type="Proteomes" id="UP000078390"/>
    </source>
</evidence>